<dbReference type="CDD" id="cd04515">
    <property type="entry name" value="Alpha_kinase"/>
    <property type="match status" value="1"/>
</dbReference>
<dbReference type="PROSITE" id="PS51158">
    <property type="entry name" value="ALPHA_KINASE"/>
    <property type="match status" value="1"/>
</dbReference>
<proteinExistence type="predicted"/>
<keyword evidence="3" id="KW-0547">Nucleotide-binding</keyword>
<dbReference type="SMART" id="SM00811">
    <property type="entry name" value="Alpha_kinase"/>
    <property type="match status" value="1"/>
</dbReference>
<feature type="compositionally biased region" description="Basic and acidic residues" evidence="6">
    <location>
        <begin position="129"/>
        <end position="138"/>
    </location>
</feature>
<dbReference type="GO" id="GO:0004674">
    <property type="term" value="F:protein serine/threonine kinase activity"/>
    <property type="evidence" value="ECO:0007669"/>
    <property type="project" value="UniProtKB-KW"/>
</dbReference>
<dbReference type="InterPro" id="IPR051852">
    <property type="entry name" value="Alpha-type_PK"/>
</dbReference>
<dbReference type="Gene3D" id="3.20.200.10">
    <property type="entry name" value="MHCK/EF2 kinase"/>
    <property type="match status" value="1"/>
</dbReference>
<gene>
    <name evidence="8" type="ORF">CTEN0397_LOCUS15165</name>
</gene>
<keyword evidence="5" id="KW-0067">ATP-binding</keyword>
<evidence type="ECO:0000256" key="3">
    <source>
        <dbReference type="ARBA" id="ARBA00022741"/>
    </source>
</evidence>
<feature type="domain" description="Alpha-type protein kinase" evidence="7">
    <location>
        <begin position="1"/>
        <end position="224"/>
    </location>
</feature>
<feature type="compositionally biased region" description="Low complexity" evidence="6">
    <location>
        <begin position="119"/>
        <end position="128"/>
    </location>
</feature>
<dbReference type="InterPro" id="IPR011009">
    <property type="entry name" value="Kinase-like_dom_sf"/>
</dbReference>
<dbReference type="GO" id="GO:0005524">
    <property type="term" value="F:ATP binding"/>
    <property type="evidence" value="ECO:0007669"/>
    <property type="project" value="UniProtKB-KW"/>
</dbReference>
<evidence type="ECO:0000256" key="5">
    <source>
        <dbReference type="ARBA" id="ARBA00022840"/>
    </source>
</evidence>
<keyword evidence="2" id="KW-0808">Transferase</keyword>
<evidence type="ECO:0000313" key="8">
    <source>
        <dbReference type="EMBL" id="CAD8944095.1"/>
    </source>
</evidence>
<dbReference type="SUPFAM" id="SSF56112">
    <property type="entry name" value="Protein kinase-like (PK-like)"/>
    <property type="match status" value="1"/>
</dbReference>
<evidence type="ECO:0000256" key="2">
    <source>
        <dbReference type="ARBA" id="ARBA00022679"/>
    </source>
</evidence>
<organism evidence="8">
    <name type="scientific">Cyclophora tenuis</name>
    <name type="common">Marine diatom</name>
    <dbReference type="NCBI Taxonomy" id="216820"/>
    <lineage>
        <taxon>Eukaryota</taxon>
        <taxon>Sar</taxon>
        <taxon>Stramenopiles</taxon>
        <taxon>Ochrophyta</taxon>
        <taxon>Bacillariophyta</taxon>
        <taxon>Fragilariophyceae</taxon>
        <taxon>Fragilariophycidae</taxon>
        <taxon>Cyclophorales</taxon>
        <taxon>Cyclophoraceae</taxon>
        <taxon>Cyclophora</taxon>
    </lineage>
</organism>
<dbReference type="AlphaFoldDB" id="A0A7S1DCG5"/>
<reference evidence="8" key="1">
    <citation type="submission" date="2021-01" db="EMBL/GenBank/DDBJ databases">
        <authorList>
            <person name="Corre E."/>
            <person name="Pelletier E."/>
            <person name="Niang G."/>
            <person name="Scheremetjew M."/>
            <person name="Finn R."/>
            <person name="Kale V."/>
            <person name="Holt S."/>
            <person name="Cochrane G."/>
            <person name="Meng A."/>
            <person name="Brown T."/>
            <person name="Cohen L."/>
        </authorList>
    </citation>
    <scope>NUCLEOTIDE SEQUENCE</scope>
    <source>
        <strain evidence="8">ECT3854</strain>
    </source>
</reference>
<dbReference type="PANTHER" id="PTHR45992">
    <property type="entry name" value="EUKARYOTIC ELONGATION FACTOR 2 KINASE-RELATED"/>
    <property type="match status" value="1"/>
</dbReference>
<protein>
    <recommendedName>
        <fullName evidence="7">Alpha-type protein kinase domain-containing protein</fullName>
    </recommendedName>
</protein>
<feature type="region of interest" description="Disordered" evidence="6">
    <location>
        <begin position="119"/>
        <end position="138"/>
    </location>
</feature>
<evidence type="ECO:0000256" key="6">
    <source>
        <dbReference type="SAM" id="MobiDB-lite"/>
    </source>
</evidence>
<name>A0A7S1DCG5_CYCTE</name>
<keyword evidence="1" id="KW-0723">Serine/threonine-protein kinase</keyword>
<dbReference type="Gene3D" id="3.30.200.20">
    <property type="entry name" value="Phosphorylase Kinase, domain 1"/>
    <property type="match status" value="1"/>
</dbReference>
<evidence type="ECO:0000256" key="1">
    <source>
        <dbReference type="ARBA" id="ARBA00022527"/>
    </source>
</evidence>
<sequence length="244" mass="26629">MSTISFDKHPFAEGGSRRAYKGCVVSGNYAGFEEGTQLVLKVIKSSAFREGVRLTEAHLQAQALTRQYALAFNATVRPPSPVYVCVATLLAQSDSNAGSQAMMLLEPFLDGEYEKFNSNSGWSSSGSGHIDDETGDRKDGSDNIPDCFSHWTWVHSHGKHLVCDLKGHRGRPAANGCYLFTDPVVLSQRAGQFGCTDLGQRGIHDWFALHTCNELCHSAGIAKKRPKCCSYSGKPCLRQTTYTG</sequence>
<dbReference type="InterPro" id="IPR004166">
    <property type="entry name" value="a-kinase_dom"/>
</dbReference>
<dbReference type="Pfam" id="PF02816">
    <property type="entry name" value="Alpha_kinase"/>
    <property type="match status" value="1"/>
</dbReference>
<evidence type="ECO:0000256" key="4">
    <source>
        <dbReference type="ARBA" id="ARBA00022777"/>
    </source>
</evidence>
<evidence type="ECO:0000259" key="7">
    <source>
        <dbReference type="PROSITE" id="PS51158"/>
    </source>
</evidence>
<dbReference type="EMBL" id="HBFW01023557">
    <property type="protein sequence ID" value="CAD8944095.1"/>
    <property type="molecule type" value="Transcribed_RNA"/>
</dbReference>
<keyword evidence="4" id="KW-0418">Kinase</keyword>
<accession>A0A7S1DCG5</accession>